<keyword evidence="8" id="KW-0812">Transmembrane</keyword>
<sequence>MAPKKYAVIGGGPMGISSIKCLKEEGMEAVCYERTKYIGGLWRYHDDDVDGLASVMKTTVINNSKEMGAITDFPPKADAPNYMHNKQVYEYIMSYVKAFDIEKHIQNNKEVVEVGLADDYDETGRLFVVVKDTNTGATSKDVFDGVLVCIGHHVFPNMPSFPGMEKFKGKIMHTHSLKKVEQFDDKVVVVVGVGNSGMDAAVEISGVAKQVYLSTRRGAWVLPRVGPWGLPFDIQFQRRWFDLLFRTLPYNIVCFFSEKFANERFDHGIYNLKPTHRIWSQHATISDSLPIKLLSGTVLIRKNIKEFVENGVIFDTEDKVTECDAVVFATGYKIKFPFLSEELTTVKDNEVHLYKYIFPPHMKHPSLAICGLIQVVGAGFPTGESQARYVALVMNGKVRLPSKEVMEADIKKKREINAERYSQSQRHTIQADYIPYLDEINDLFGAKPNFLKMFFTDPVLFWALFWGPSLPYQYRLQGPHKWPGARQAILDWKKRVVKPLKDDYKGEQHSSSVLKLELNNYRNDCDFWNSTPRASDTGVPVNKTSSCEVHPAT</sequence>
<evidence type="ECO:0000256" key="32">
    <source>
        <dbReference type="ARBA" id="ARBA00049475"/>
    </source>
</evidence>
<comment type="catalytic activity">
    <reaction evidence="24">
        <text>NADPH + O2 + H(+) = H2O2 + NADP(+)</text>
        <dbReference type="Rhea" id="RHEA:11260"/>
        <dbReference type="ChEBI" id="CHEBI:15378"/>
        <dbReference type="ChEBI" id="CHEBI:15379"/>
        <dbReference type="ChEBI" id="CHEBI:16240"/>
        <dbReference type="ChEBI" id="CHEBI:57783"/>
        <dbReference type="ChEBI" id="CHEBI:58349"/>
        <dbReference type="EC" id="1.6.3.1"/>
    </reaction>
    <physiologicalReaction direction="left-to-right" evidence="24">
        <dbReference type="Rhea" id="RHEA:11261"/>
    </physiologicalReaction>
</comment>
<evidence type="ECO:0000256" key="9">
    <source>
        <dbReference type="ARBA" id="ARBA00022824"/>
    </source>
</evidence>
<evidence type="ECO:0000256" key="4">
    <source>
        <dbReference type="ARBA" id="ARBA00009183"/>
    </source>
</evidence>
<evidence type="ECO:0000256" key="14">
    <source>
        <dbReference type="ARBA" id="ARBA00023002"/>
    </source>
</evidence>
<dbReference type="EMBL" id="BPLR01009569">
    <property type="protein sequence ID" value="GIY32937.1"/>
    <property type="molecule type" value="Genomic_DNA"/>
</dbReference>
<evidence type="ECO:0000256" key="16">
    <source>
        <dbReference type="ARBA" id="ARBA00023098"/>
    </source>
</evidence>
<evidence type="ECO:0000256" key="7">
    <source>
        <dbReference type="ARBA" id="ARBA00022630"/>
    </source>
</evidence>
<evidence type="ECO:0000256" key="2">
    <source>
        <dbReference type="ARBA" id="ARBA00004389"/>
    </source>
</evidence>
<comment type="similarity">
    <text evidence="4 33 34">Belongs to the FMO family.</text>
</comment>
<evidence type="ECO:0000256" key="23">
    <source>
        <dbReference type="ARBA" id="ARBA00047855"/>
    </source>
</evidence>
<keyword evidence="7 33" id="KW-0285">Flavoprotein</keyword>
<evidence type="ECO:0000256" key="22">
    <source>
        <dbReference type="ARBA" id="ARBA00047574"/>
    </source>
</evidence>
<dbReference type="FunFam" id="3.50.50.60:FF:000159">
    <property type="entry name" value="Dimethylaniline monooxygenase [N-oxide-forming]"/>
    <property type="match status" value="1"/>
</dbReference>
<keyword evidence="13" id="KW-1133">Transmembrane helix</keyword>
<dbReference type="AlphaFoldDB" id="A0AAV4SK21"/>
<dbReference type="PRINTS" id="PR00370">
    <property type="entry name" value="FMOXYGENASE"/>
</dbReference>
<dbReference type="PRINTS" id="PR01125">
    <property type="entry name" value="FMOXYGENASE5"/>
</dbReference>
<organism evidence="35 36">
    <name type="scientific">Caerostris extrusa</name>
    <name type="common">Bark spider</name>
    <name type="synonym">Caerostris bankana</name>
    <dbReference type="NCBI Taxonomy" id="172846"/>
    <lineage>
        <taxon>Eukaryota</taxon>
        <taxon>Metazoa</taxon>
        <taxon>Ecdysozoa</taxon>
        <taxon>Arthropoda</taxon>
        <taxon>Chelicerata</taxon>
        <taxon>Arachnida</taxon>
        <taxon>Araneae</taxon>
        <taxon>Araneomorphae</taxon>
        <taxon>Entelegynae</taxon>
        <taxon>Araneoidea</taxon>
        <taxon>Araneidae</taxon>
        <taxon>Caerostris</taxon>
    </lineage>
</organism>
<evidence type="ECO:0000256" key="19">
    <source>
        <dbReference type="ARBA" id="ARBA00045957"/>
    </source>
</evidence>
<evidence type="ECO:0000256" key="8">
    <source>
        <dbReference type="ARBA" id="ARBA00022692"/>
    </source>
</evidence>
<evidence type="ECO:0000256" key="33">
    <source>
        <dbReference type="PIRNR" id="PIRNR000332"/>
    </source>
</evidence>
<evidence type="ECO:0000313" key="35">
    <source>
        <dbReference type="EMBL" id="GIY32937.1"/>
    </source>
</evidence>
<comment type="function">
    <text evidence="18">Acts as a Baeyer-Villiger monooxygenase on a broad range of substrates. Catalyzes the insertion of an oxygen atom into a carbon-carbon bond adjacent to a carbonyl, which converts ketones to esters. Active on diverse carbonyl compounds, whereas soft nucleophiles are mostly non- or poorly reactive. In contrast with other forms of FMO it is non- or poorly active on 'classical' substrates such as drugs, pesticides, and dietary components containing soft nucleophilic heteroatoms. Able to oxidize drug molecules bearing a carbonyl group on an aliphatic chain, such as nabumetone and pentoxifylline. Also, in the absence of substrates, shows slow but yet significant NADPH oxidase activity. Acts as a positive modulator of cholesterol biosynthesis as well as glucose homeostasis, promoting metabolic aging via pleiotropic effects.</text>
</comment>
<evidence type="ECO:0000256" key="6">
    <source>
        <dbReference type="ARBA" id="ARBA00022553"/>
    </source>
</evidence>
<evidence type="ECO:0000256" key="21">
    <source>
        <dbReference type="ARBA" id="ARBA00047426"/>
    </source>
</evidence>
<dbReference type="GO" id="GO:0005789">
    <property type="term" value="C:endoplasmic reticulum membrane"/>
    <property type="evidence" value="ECO:0007669"/>
    <property type="project" value="UniProtKB-SubCell"/>
</dbReference>
<comment type="catalytic activity">
    <reaction evidence="31">
        <text>N,N-dimethylaniline + NADPH + O2 + H(+) = N,N-dimethylaniline N-oxide + NADP(+) + H2O</text>
        <dbReference type="Rhea" id="RHEA:24468"/>
        <dbReference type="ChEBI" id="CHEBI:15377"/>
        <dbReference type="ChEBI" id="CHEBI:15378"/>
        <dbReference type="ChEBI" id="CHEBI:15379"/>
        <dbReference type="ChEBI" id="CHEBI:16269"/>
        <dbReference type="ChEBI" id="CHEBI:17735"/>
        <dbReference type="ChEBI" id="CHEBI:57783"/>
        <dbReference type="ChEBI" id="CHEBI:58349"/>
        <dbReference type="EC" id="1.14.13.8"/>
    </reaction>
    <physiologicalReaction direction="left-to-right" evidence="31">
        <dbReference type="Rhea" id="RHEA:24469"/>
    </physiologicalReaction>
</comment>
<evidence type="ECO:0000256" key="28">
    <source>
        <dbReference type="ARBA" id="ARBA00048459"/>
    </source>
</evidence>
<dbReference type="Gene3D" id="3.50.50.60">
    <property type="entry name" value="FAD/NAD(P)-binding domain"/>
    <property type="match status" value="2"/>
</dbReference>
<evidence type="ECO:0000256" key="34">
    <source>
        <dbReference type="RuleBase" id="RU361177"/>
    </source>
</evidence>
<accession>A0AAV4SK21</accession>
<evidence type="ECO:0000256" key="29">
    <source>
        <dbReference type="ARBA" id="ARBA00048989"/>
    </source>
</evidence>
<comment type="caution">
    <text evidence="35">The sequence shown here is derived from an EMBL/GenBank/DDBJ whole genome shotgun (WGS) entry which is preliminary data.</text>
</comment>
<dbReference type="Pfam" id="PF00743">
    <property type="entry name" value="FMO-like"/>
    <property type="match status" value="1"/>
</dbReference>
<dbReference type="PANTHER" id="PTHR23023">
    <property type="entry name" value="DIMETHYLANILINE MONOOXYGENASE"/>
    <property type="match status" value="1"/>
</dbReference>
<dbReference type="InterPro" id="IPR020946">
    <property type="entry name" value="Flavin_mOase-like"/>
</dbReference>
<dbReference type="InterPro" id="IPR036188">
    <property type="entry name" value="FAD/NAD-bd_sf"/>
</dbReference>
<keyword evidence="5" id="KW-0488">Methylation</keyword>
<keyword evidence="14 33" id="KW-0560">Oxidoreductase</keyword>
<dbReference type="PIRSF" id="PIRSF000332">
    <property type="entry name" value="FMO"/>
    <property type="match status" value="1"/>
</dbReference>
<evidence type="ECO:0000256" key="5">
    <source>
        <dbReference type="ARBA" id="ARBA00022481"/>
    </source>
</evidence>
<evidence type="ECO:0000256" key="1">
    <source>
        <dbReference type="ARBA" id="ARBA00001974"/>
    </source>
</evidence>
<evidence type="ECO:0000256" key="15">
    <source>
        <dbReference type="ARBA" id="ARBA00023033"/>
    </source>
</evidence>
<dbReference type="GO" id="GO:0016174">
    <property type="term" value="F:NAD(P)H oxidase H2O2-forming activity"/>
    <property type="evidence" value="ECO:0007669"/>
    <property type="project" value="UniProtKB-EC"/>
</dbReference>
<comment type="catalytic activity">
    <reaction evidence="20">
        <text>hypotaurine + NADH + O2 + H(+) = taurine + NAD(+) + H2O</text>
        <dbReference type="Rhea" id="RHEA:74111"/>
        <dbReference type="ChEBI" id="CHEBI:15377"/>
        <dbReference type="ChEBI" id="CHEBI:15378"/>
        <dbReference type="ChEBI" id="CHEBI:15379"/>
        <dbReference type="ChEBI" id="CHEBI:57540"/>
        <dbReference type="ChEBI" id="CHEBI:57853"/>
        <dbReference type="ChEBI" id="CHEBI:57945"/>
        <dbReference type="ChEBI" id="CHEBI:507393"/>
        <dbReference type="EC" id="1.14.13.8"/>
    </reaction>
    <physiologicalReaction direction="left-to-right" evidence="20">
        <dbReference type="Rhea" id="RHEA:74112"/>
    </physiologicalReaction>
</comment>
<dbReference type="InterPro" id="IPR050346">
    <property type="entry name" value="FMO-like"/>
</dbReference>
<dbReference type="InterPro" id="IPR002257">
    <property type="entry name" value="Flavin_mOase_5"/>
</dbReference>
<evidence type="ECO:0000256" key="17">
    <source>
        <dbReference type="ARBA" id="ARBA00023136"/>
    </source>
</evidence>
<evidence type="ECO:0000256" key="26">
    <source>
        <dbReference type="ARBA" id="ARBA00048041"/>
    </source>
</evidence>
<reference evidence="35 36" key="1">
    <citation type="submission" date="2021-06" db="EMBL/GenBank/DDBJ databases">
        <title>Caerostris extrusa draft genome.</title>
        <authorList>
            <person name="Kono N."/>
            <person name="Arakawa K."/>
        </authorList>
    </citation>
    <scope>NUCLEOTIDE SEQUENCE [LARGE SCALE GENOMIC DNA]</scope>
</reference>
<comment type="subcellular location">
    <subcellularLocation>
        <location evidence="2">Endoplasmic reticulum membrane</location>
        <topology evidence="2">Single-pass membrane protein</topology>
    </subcellularLocation>
    <subcellularLocation>
        <location evidence="3">Microsome membrane</location>
    </subcellularLocation>
</comment>
<comment type="catalytic activity">
    <reaction evidence="26">
        <text>hypotaurine + NADPH + O2 + H(+) = taurine + NADP(+) + H2O</text>
        <dbReference type="Rhea" id="RHEA:69819"/>
        <dbReference type="ChEBI" id="CHEBI:15377"/>
        <dbReference type="ChEBI" id="CHEBI:15378"/>
        <dbReference type="ChEBI" id="CHEBI:15379"/>
        <dbReference type="ChEBI" id="CHEBI:57783"/>
        <dbReference type="ChEBI" id="CHEBI:57853"/>
        <dbReference type="ChEBI" id="CHEBI:58349"/>
        <dbReference type="ChEBI" id="CHEBI:507393"/>
        <dbReference type="EC" id="1.14.13.8"/>
    </reaction>
    <physiologicalReaction direction="left-to-right" evidence="26">
        <dbReference type="Rhea" id="RHEA:69820"/>
    </physiologicalReaction>
</comment>
<protein>
    <recommendedName>
        <fullName evidence="34">Flavin-containing monooxygenase</fullName>
        <ecNumber evidence="34">1.-.-.-</ecNumber>
    </recommendedName>
</protein>
<evidence type="ECO:0000256" key="24">
    <source>
        <dbReference type="ARBA" id="ARBA00047864"/>
    </source>
</evidence>
<keyword evidence="36" id="KW-1185">Reference proteome</keyword>
<evidence type="ECO:0000256" key="30">
    <source>
        <dbReference type="ARBA" id="ARBA00048990"/>
    </source>
</evidence>
<evidence type="ECO:0000256" key="12">
    <source>
        <dbReference type="ARBA" id="ARBA00022857"/>
    </source>
</evidence>
<comment type="catalytic activity">
    <reaction evidence="21">
        <text>hexan-3-one + NADPH + O2 + H(+) = propyl propanoate + NADP(+) + H2O</text>
        <dbReference type="Rhea" id="RHEA:54848"/>
        <dbReference type="ChEBI" id="CHEBI:15377"/>
        <dbReference type="ChEBI" id="CHEBI:15378"/>
        <dbReference type="ChEBI" id="CHEBI:15379"/>
        <dbReference type="ChEBI" id="CHEBI:57783"/>
        <dbReference type="ChEBI" id="CHEBI:58349"/>
        <dbReference type="ChEBI" id="CHEBI:89828"/>
        <dbReference type="ChEBI" id="CHEBI:89891"/>
    </reaction>
    <physiologicalReaction direction="left-to-right" evidence="21">
        <dbReference type="Rhea" id="RHEA:54849"/>
    </physiologicalReaction>
</comment>
<comment type="catalytic activity">
    <reaction evidence="23">
        <text>sulcatone + NADPH + O2 + H(+) = 4-methylpent-3-en-1-yl acetate + NADP(+) + H2O</text>
        <dbReference type="Rhea" id="RHEA:54864"/>
        <dbReference type="ChEBI" id="CHEBI:15377"/>
        <dbReference type="ChEBI" id="CHEBI:15378"/>
        <dbReference type="ChEBI" id="CHEBI:15379"/>
        <dbReference type="ChEBI" id="CHEBI:16310"/>
        <dbReference type="ChEBI" id="CHEBI:57783"/>
        <dbReference type="ChEBI" id="CHEBI:58349"/>
        <dbReference type="ChEBI" id="CHEBI:138373"/>
    </reaction>
    <physiologicalReaction direction="left-to-right" evidence="23">
        <dbReference type="Rhea" id="RHEA:54865"/>
    </physiologicalReaction>
</comment>
<evidence type="ECO:0000256" key="27">
    <source>
        <dbReference type="ARBA" id="ARBA00048088"/>
    </source>
</evidence>
<keyword evidence="17 33" id="KW-0472">Membrane</keyword>
<keyword evidence="10 33" id="KW-0274">FAD</keyword>
<keyword evidence="11" id="KW-0492">Microsome</keyword>
<dbReference type="GO" id="GO:0004499">
    <property type="term" value="F:N,N-dimethylaniline monooxygenase activity"/>
    <property type="evidence" value="ECO:0007669"/>
    <property type="project" value="UniProtKB-UniRule"/>
</dbReference>
<evidence type="ECO:0000256" key="3">
    <source>
        <dbReference type="ARBA" id="ARBA00004524"/>
    </source>
</evidence>
<name>A0AAV4SK21_CAEEX</name>
<comment type="catalytic activity">
    <reaction evidence="25">
        <text>hexan-3-one + NADPH + O2 + H(+) = ethyl butanoate + NADP(+) + H2O</text>
        <dbReference type="Rhea" id="RHEA:54844"/>
        <dbReference type="ChEBI" id="CHEBI:15377"/>
        <dbReference type="ChEBI" id="CHEBI:15378"/>
        <dbReference type="ChEBI" id="CHEBI:15379"/>
        <dbReference type="ChEBI" id="CHEBI:57783"/>
        <dbReference type="ChEBI" id="CHEBI:58349"/>
        <dbReference type="ChEBI" id="CHEBI:88764"/>
        <dbReference type="ChEBI" id="CHEBI:89891"/>
    </reaction>
    <physiologicalReaction direction="left-to-right" evidence="25">
        <dbReference type="Rhea" id="RHEA:54845"/>
    </physiologicalReaction>
</comment>
<proteinExistence type="inferred from homology"/>
<comment type="catalytic activity">
    <reaction evidence="30">
        <text>heptan-4-one + NADPH + O2 + H(+) = propyl butanoate + NADP(+) + H2O</text>
        <dbReference type="Rhea" id="RHEA:54852"/>
        <dbReference type="ChEBI" id="CHEBI:15377"/>
        <dbReference type="ChEBI" id="CHEBI:15378"/>
        <dbReference type="ChEBI" id="CHEBI:15379"/>
        <dbReference type="ChEBI" id="CHEBI:57783"/>
        <dbReference type="ChEBI" id="CHEBI:58349"/>
        <dbReference type="ChEBI" id="CHEBI:89484"/>
        <dbReference type="ChEBI" id="CHEBI:89719"/>
    </reaction>
    <physiologicalReaction direction="left-to-right" evidence="30">
        <dbReference type="Rhea" id="RHEA:54853"/>
    </physiologicalReaction>
</comment>
<evidence type="ECO:0000256" key="10">
    <source>
        <dbReference type="ARBA" id="ARBA00022827"/>
    </source>
</evidence>
<evidence type="ECO:0000256" key="20">
    <source>
        <dbReference type="ARBA" id="ARBA00047338"/>
    </source>
</evidence>
<dbReference type="EC" id="1.-.-.-" evidence="34"/>
<comment type="catalytic activity">
    <reaction evidence="28">
        <text>octan-3-one + NADPH + O2 + H(+) = ethyl hexanoate + NADP(+) + H2O</text>
        <dbReference type="Rhea" id="RHEA:54856"/>
        <dbReference type="ChEBI" id="CHEBI:15377"/>
        <dbReference type="ChEBI" id="CHEBI:15378"/>
        <dbReference type="ChEBI" id="CHEBI:15379"/>
        <dbReference type="ChEBI" id="CHEBI:57783"/>
        <dbReference type="ChEBI" id="CHEBI:58349"/>
        <dbReference type="ChEBI" id="CHEBI:80946"/>
        <dbReference type="ChEBI" id="CHEBI:86055"/>
    </reaction>
    <physiologicalReaction direction="left-to-right" evidence="28">
        <dbReference type="Rhea" id="RHEA:54857"/>
    </physiologicalReaction>
</comment>
<evidence type="ECO:0000256" key="25">
    <source>
        <dbReference type="ARBA" id="ARBA00047977"/>
    </source>
</evidence>
<evidence type="ECO:0000256" key="13">
    <source>
        <dbReference type="ARBA" id="ARBA00022989"/>
    </source>
</evidence>
<dbReference type="SUPFAM" id="SSF51905">
    <property type="entry name" value="FAD/NAD(P)-binding domain"/>
    <property type="match status" value="2"/>
</dbReference>
<dbReference type="Proteomes" id="UP001054945">
    <property type="component" value="Unassembled WGS sequence"/>
</dbReference>
<comment type="function">
    <text evidence="19">Broad spectrum monooxygenase that catalyzes the oxygenation of a wide variety of nitrogen- and sulfur-containing compounds including xenobiotics. Catalyzes the S-oxygenation of hypotaurine to produce taurine, an organic osmolyte involved in cell volume regulation as well as a variety of cytoprotective and developmental processes. In vitro, catalyzes the N-oxygenation of trimethylamine (TMA) to produce trimethylamine N-oxide (TMAO) and could therefore participate to the detoxification of this compound that is generated by the action of gut microbiota from dietary precursors such as choline, choline containing compounds, betaine or L-carnitine.</text>
</comment>
<dbReference type="GO" id="GO:0034899">
    <property type="term" value="F:trimethylamine monooxygenase activity"/>
    <property type="evidence" value="ECO:0007669"/>
    <property type="project" value="UniProtKB-EC"/>
</dbReference>
<evidence type="ECO:0000256" key="18">
    <source>
        <dbReference type="ARBA" id="ARBA00045722"/>
    </source>
</evidence>
<gene>
    <name evidence="35" type="primary">FMO5</name>
    <name evidence="35" type="ORF">CEXT_573881</name>
</gene>
<evidence type="ECO:0000256" key="31">
    <source>
        <dbReference type="ARBA" id="ARBA00049443"/>
    </source>
</evidence>
<evidence type="ECO:0000313" key="36">
    <source>
        <dbReference type="Proteomes" id="UP001054945"/>
    </source>
</evidence>
<comment type="catalytic activity">
    <reaction evidence="32">
        <text>octan-3-one + NADPH + O2 + H(+) = pentyl propanoate + NADP(+) + H2O</text>
        <dbReference type="Rhea" id="RHEA:54840"/>
        <dbReference type="ChEBI" id="CHEBI:15377"/>
        <dbReference type="ChEBI" id="CHEBI:15378"/>
        <dbReference type="ChEBI" id="CHEBI:15379"/>
        <dbReference type="ChEBI" id="CHEBI:57783"/>
        <dbReference type="ChEBI" id="CHEBI:58349"/>
        <dbReference type="ChEBI" id="CHEBI:80946"/>
        <dbReference type="ChEBI" id="CHEBI:87373"/>
    </reaction>
    <physiologicalReaction direction="left-to-right" evidence="32">
        <dbReference type="Rhea" id="RHEA:54841"/>
    </physiologicalReaction>
</comment>
<evidence type="ECO:0000256" key="11">
    <source>
        <dbReference type="ARBA" id="ARBA00022848"/>
    </source>
</evidence>
<keyword evidence="6" id="KW-0597">Phosphoprotein</keyword>
<dbReference type="GO" id="GO:0050660">
    <property type="term" value="F:flavin adenine dinucleotide binding"/>
    <property type="evidence" value="ECO:0007669"/>
    <property type="project" value="InterPro"/>
</dbReference>
<keyword evidence="16" id="KW-0443">Lipid metabolism</keyword>
<keyword evidence="9 33" id="KW-0256">Endoplasmic reticulum</keyword>
<dbReference type="InterPro" id="IPR000960">
    <property type="entry name" value="Flavin_mOase"/>
</dbReference>
<comment type="catalytic activity">
    <reaction evidence="22">
        <text>heptan-2-one + NADPH + O2 + H(+) = pentyl acetate + NADP(+) + H2O</text>
        <dbReference type="Rhea" id="RHEA:54836"/>
        <dbReference type="ChEBI" id="CHEBI:5672"/>
        <dbReference type="ChEBI" id="CHEBI:15377"/>
        <dbReference type="ChEBI" id="CHEBI:15378"/>
        <dbReference type="ChEBI" id="CHEBI:15379"/>
        <dbReference type="ChEBI" id="CHEBI:57783"/>
        <dbReference type="ChEBI" id="CHEBI:58349"/>
        <dbReference type="ChEBI" id="CHEBI:87362"/>
    </reaction>
    <physiologicalReaction direction="left-to-right" evidence="22">
        <dbReference type="Rhea" id="RHEA:54837"/>
    </physiologicalReaction>
</comment>
<comment type="cofactor">
    <cofactor evidence="1 33 34">
        <name>FAD</name>
        <dbReference type="ChEBI" id="CHEBI:57692"/>
    </cofactor>
</comment>
<dbReference type="GO" id="GO:0050661">
    <property type="term" value="F:NADP binding"/>
    <property type="evidence" value="ECO:0007669"/>
    <property type="project" value="InterPro"/>
</dbReference>
<comment type="catalytic activity">
    <reaction evidence="27">
        <text>trimethylamine + NADPH + O2 = trimethylamine N-oxide + NADP(+) + H2O</text>
        <dbReference type="Rhea" id="RHEA:31979"/>
        <dbReference type="ChEBI" id="CHEBI:15377"/>
        <dbReference type="ChEBI" id="CHEBI:15379"/>
        <dbReference type="ChEBI" id="CHEBI:15724"/>
        <dbReference type="ChEBI" id="CHEBI:57783"/>
        <dbReference type="ChEBI" id="CHEBI:58349"/>
        <dbReference type="ChEBI" id="CHEBI:58389"/>
        <dbReference type="EC" id="1.14.13.148"/>
    </reaction>
    <physiologicalReaction direction="left-to-right" evidence="27">
        <dbReference type="Rhea" id="RHEA:31980"/>
    </physiologicalReaction>
</comment>
<keyword evidence="12 33" id="KW-0521">NADP</keyword>
<dbReference type="GO" id="GO:0006629">
    <property type="term" value="P:lipid metabolic process"/>
    <property type="evidence" value="ECO:0007669"/>
    <property type="project" value="UniProtKB-KW"/>
</dbReference>
<keyword evidence="15 33" id="KW-0503">Monooxygenase</keyword>
<comment type="catalytic activity">
    <reaction evidence="29">
        <text>(2E)-geranial + NADPH + O2 + H(+) = (1E)-2,6-dimethylhepta-1,5-dien-1-yl formate + NADP(+) + H2O</text>
        <dbReference type="Rhea" id="RHEA:54860"/>
        <dbReference type="ChEBI" id="CHEBI:15377"/>
        <dbReference type="ChEBI" id="CHEBI:15378"/>
        <dbReference type="ChEBI" id="CHEBI:15379"/>
        <dbReference type="ChEBI" id="CHEBI:16980"/>
        <dbReference type="ChEBI" id="CHEBI:57783"/>
        <dbReference type="ChEBI" id="CHEBI:58349"/>
        <dbReference type="ChEBI" id="CHEBI:138375"/>
    </reaction>
    <physiologicalReaction direction="left-to-right" evidence="29">
        <dbReference type="Rhea" id="RHEA:54861"/>
    </physiologicalReaction>
</comment>